<dbReference type="InterPro" id="IPR025159">
    <property type="entry name" value="AbiEi_N"/>
</dbReference>
<dbReference type="Proteomes" id="UP000612893">
    <property type="component" value="Unassembled WGS sequence"/>
</dbReference>
<dbReference type="RefSeq" id="WP_338203701.1">
    <property type="nucleotide sequence ID" value="NZ_JAEKNR010000180.1"/>
</dbReference>
<protein>
    <recommendedName>
        <fullName evidence="1">AbiEi antitoxin N-terminal domain-containing protein</fullName>
    </recommendedName>
</protein>
<evidence type="ECO:0000313" key="2">
    <source>
        <dbReference type="EMBL" id="MBJ7600025.1"/>
    </source>
</evidence>
<reference evidence="2" key="1">
    <citation type="submission" date="2020-10" db="EMBL/GenBank/DDBJ databases">
        <title>Ca. Dormibacterota MAGs.</title>
        <authorList>
            <person name="Montgomery K."/>
        </authorList>
    </citation>
    <scope>NUCLEOTIDE SEQUENCE [LARGE SCALE GENOMIC DNA]</scope>
    <source>
        <strain evidence="2">SC8812_S17_10</strain>
    </source>
</reference>
<dbReference type="AlphaFoldDB" id="A0A934K803"/>
<evidence type="ECO:0000313" key="3">
    <source>
        <dbReference type="Proteomes" id="UP000612893"/>
    </source>
</evidence>
<name>A0A934K803_9BACT</name>
<evidence type="ECO:0000259" key="1">
    <source>
        <dbReference type="Pfam" id="PF13338"/>
    </source>
</evidence>
<organism evidence="2 3">
    <name type="scientific">Candidatus Nephthysia bennettiae</name>
    <dbReference type="NCBI Taxonomy" id="3127016"/>
    <lineage>
        <taxon>Bacteria</taxon>
        <taxon>Bacillati</taxon>
        <taxon>Candidatus Dormiibacterota</taxon>
        <taxon>Candidatus Dormibacteria</taxon>
        <taxon>Candidatus Dormibacterales</taxon>
        <taxon>Candidatus Dormibacteraceae</taxon>
        <taxon>Candidatus Nephthysia</taxon>
    </lineage>
</organism>
<dbReference type="EMBL" id="JAEKNR010000180">
    <property type="protein sequence ID" value="MBJ7600025.1"/>
    <property type="molecule type" value="Genomic_DNA"/>
</dbReference>
<proteinExistence type="predicted"/>
<dbReference type="Pfam" id="PF13338">
    <property type="entry name" value="AbiEi_4"/>
    <property type="match status" value="1"/>
</dbReference>
<gene>
    <name evidence="2" type="ORF">JF922_18350</name>
</gene>
<feature type="domain" description="AbiEi antitoxin N-terminal" evidence="1">
    <location>
        <begin position="13"/>
        <end position="56"/>
    </location>
</feature>
<accession>A0A934K803</accession>
<comment type="caution">
    <text evidence="2">The sequence shown here is derived from an EMBL/GenBank/DDBJ whole genome shotgun (WGS) entry which is preliminary data.</text>
</comment>
<sequence>MTDQEAWETLGRIAEGQAGYVTTAQAAAVGVHRNTLRDQAHEGGRFERAARGLYRLRFYPRSPFEQVAAAWVQAGPGLAVVSHESALELYGLADVVPNEVHLTLPREYRHRRPHPGARLHRPRTPLRDNEVRRRHGFRTTTTERTLLDVLEAGTQPEQVELALRQALERALTTPARMRRASVGRSKTIRRHLERLLDPQ</sequence>
<keyword evidence="3" id="KW-1185">Reference proteome</keyword>